<evidence type="ECO:0000313" key="4">
    <source>
        <dbReference type="Proteomes" id="UP001370299"/>
    </source>
</evidence>
<dbReference type="SUPFAM" id="SSF46894">
    <property type="entry name" value="C-terminal effector domain of the bipartite response regulators"/>
    <property type="match status" value="1"/>
</dbReference>
<dbReference type="PANTHER" id="PTHR43214">
    <property type="entry name" value="TWO-COMPONENT RESPONSE REGULATOR"/>
    <property type="match status" value="1"/>
</dbReference>
<dbReference type="Gene3D" id="1.10.10.10">
    <property type="entry name" value="Winged helix-like DNA-binding domain superfamily/Winged helix DNA-binding domain"/>
    <property type="match status" value="1"/>
</dbReference>
<accession>A0ABU8YC98</accession>
<feature type="domain" description="HTH luxR-type" evidence="2">
    <location>
        <begin position="806"/>
        <end position="871"/>
    </location>
</feature>
<dbReference type="PRINTS" id="PR00038">
    <property type="entry name" value="HTHLUXR"/>
</dbReference>
<dbReference type="InterPro" id="IPR000792">
    <property type="entry name" value="Tscrpt_reg_LuxR_C"/>
</dbReference>
<dbReference type="InterPro" id="IPR039420">
    <property type="entry name" value="WalR-like"/>
</dbReference>
<proteinExistence type="predicted"/>
<keyword evidence="1" id="KW-0238">DNA-binding</keyword>
<dbReference type="PROSITE" id="PS50043">
    <property type="entry name" value="HTH_LUXR_2"/>
    <property type="match status" value="1"/>
</dbReference>
<dbReference type="EMBL" id="JBBLYY010000061">
    <property type="protein sequence ID" value="MEK0172149.1"/>
    <property type="molecule type" value="Genomic_DNA"/>
</dbReference>
<dbReference type="InterPro" id="IPR016032">
    <property type="entry name" value="Sig_transdc_resp-reg_C-effctor"/>
</dbReference>
<dbReference type="InterPro" id="IPR036388">
    <property type="entry name" value="WH-like_DNA-bd_sf"/>
</dbReference>
<dbReference type="Gene3D" id="3.40.50.300">
    <property type="entry name" value="P-loop containing nucleotide triphosphate hydrolases"/>
    <property type="match status" value="1"/>
</dbReference>
<keyword evidence="4" id="KW-1185">Reference proteome</keyword>
<reference evidence="3 4" key="1">
    <citation type="submission" date="2024-03" db="EMBL/GenBank/DDBJ databases">
        <title>Whole genomes of four grape xylem sap localized bacterial endophytes.</title>
        <authorList>
            <person name="Kumar G."/>
            <person name="Savka M.A."/>
        </authorList>
    </citation>
    <scope>NUCLEOTIDE SEQUENCE [LARGE SCALE GENOMIC DNA]</scope>
    <source>
        <strain evidence="3 4">RIT_GXS8</strain>
    </source>
</reference>
<comment type="caution">
    <text evidence="3">The sequence shown here is derived from an EMBL/GenBank/DDBJ whole genome shotgun (WGS) entry which is preliminary data.</text>
</comment>
<dbReference type="RefSeq" id="WP_340197521.1">
    <property type="nucleotide sequence ID" value="NZ_JBBKAP010000072.1"/>
</dbReference>
<dbReference type="SMART" id="SM00421">
    <property type="entry name" value="HTH_LUXR"/>
    <property type="match status" value="1"/>
</dbReference>
<dbReference type="CDD" id="cd06170">
    <property type="entry name" value="LuxR_C_like"/>
    <property type="match status" value="1"/>
</dbReference>
<organism evidence="3 4">
    <name type="scientific">Curtobacterium citreum</name>
    <dbReference type="NCBI Taxonomy" id="2036"/>
    <lineage>
        <taxon>Bacteria</taxon>
        <taxon>Bacillati</taxon>
        <taxon>Actinomycetota</taxon>
        <taxon>Actinomycetes</taxon>
        <taxon>Micrococcales</taxon>
        <taxon>Microbacteriaceae</taxon>
        <taxon>Curtobacterium</taxon>
    </lineage>
</organism>
<sequence length="879" mass="94135">MSISISNARPVHGTVHDDDVLRRAVHTSSSTNDRFVVVEGPRGSGKSHALAGIAAAARADGHAVVELRSSDGDPVIASNSLEPWLRLVQDVGAPASTRSPATRRSFVLVDDFHTLVDTARSVLRTVLAGLVRESDTVCVVAVDDRQCVPGWVDLQYVPLRPLGDADAEELLRRDRVDLPTSRAGLLLRLADGNPALLHAVGRAWSAGSAAERTTPFPTSYPRLGASGDAVRALDGLSERARSTALAIAVASVEFPEDHPTWDDQGALLLDERLRELVVEGRTGLGFRDPFVRLHLLSTATAAELRRVRSLVAASAAVPERLRVFAEAAASPAHDDGLVPRLFALVDESLRLRRPDDAATALVEAARLTSSDADRAQFGARAATIAAFTGDFALVDAEAERVASDDEPAHPALVGALEFVRAARTGDVRAGRRAVLAALDRSTRPDEDDVLVATLHVLCYLRGDGSWWDEALAVTADRDVDPVLRVVEDCLDDEPAGEERAALYRAARVSMADAQPWKAVALHVAWSLLDATDPRREVLDAVLSRSADAGLLRYFGSCRAAVAAYQAGRFTAASAALDGVRRSAEEWGADTFVALTDALQALIHSLQGEPEQATTKADRAARWALQHGAPLVARAADHARSSLDVAMGRFEEAHARTTTRPAPAGRWLENSYGPIGLLDAVESAARLRLTDHGRSLVSAAERTVGSGATPRRSMVLKAARAVLDADADARVLFEDALADVDTEVAPFEVARVRLAYGEWLRRSMHALEARTQFRLAASTFEVLGAGQWQARAERELRVAGGTGAPSVPLESTDLSEQERRVASLAAAGLTNKQIANQLFLSPRTVSGHLYRLFPKLGVTTRAGLRDALLGLEAPRSDALR</sequence>
<evidence type="ECO:0000259" key="2">
    <source>
        <dbReference type="PROSITE" id="PS50043"/>
    </source>
</evidence>
<dbReference type="PROSITE" id="PS00622">
    <property type="entry name" value="HTH_LUXR_1"/>
    <property type="match status" value="1"/>
</dbReference>
<dbReference type="SUPFAM" id="SSF52540">
    <property type="entry name" value="P-loop containing nucleoside triphosphate hydrolases"/>
    <property type="match status" value="1"/>
</dbReference>
<evidence type="ECO:0000256" key="1">
    <source>
        <dbReference type="ARBA" id="ARBA00023125"/>
    </source>
</evidence>
<dbReference type="InterPro" id="IPR027417">
    <property type="entry name" value="P-loop_NTPase"/>
</dbReference>
<dbReference type="Proteomes" id="UP001370299">
    <property type="component" value="Unassembled WGS sequence"/>
</dbReference>
<protein>
    <submittedName>
        <fullName evidence="3">Helix-turn-helix transcriptional regulator</fullName>
    </submittedName>
</protein>
<evidence type="ECO:0000313" key="3">
    <source>
        <dbReference type="EMBL" id="MEK0172149.1"/>
    </source>
</evidence>
<name>A0ABU8YC98_9MICO</name>
<gene>
    <name evidence="3" type="ORF">WMN62_11780</name>
</gene>
<dbReference type="Pfam" id="PF00196">
    <property type="entry name" value="GerE"/>
    <property type="match status" value="1"/>
</dbReference>